<gene>
    <name evidence="1" type="ORF">GKE97_04820</name>
</gene>
<reference evidence="1 2" key="1">
    <citation type="journal article" date="2019" name="Nat. Med.">
        <title>A library of human gut bacterial isolates paired with longitudinal multiomics data enables mechanistic microbiome research.</title>
        <authorList>
            <person name="Poyet M."/>
            <person name="Groussin M."/>
            <person name="Gibbons S.M."/>
            <person name="Avila-Pacheco J."/>
            <person name="Jiang X."/>
            <person name="Kearney S.M."/>
            <person name="Perrotta A.R."/>
            <person name="Berdy B."/>
            <person name="Zhao S."/>
            <person name="Lieberman T.D."/>
            <person name="Swanson P.K."/>
            <person name="Smith M."/>
            <person name="Roesemann S."/>
            <person name="Alexander J.E."/>
            <person name="Rich S.A."/>
            <person name="Livny J."/>
            <person name="Vlamakis H."/>
            <person name="Clish C."/>
            <person name="Bullock K."/>
            <person name="Deik A."/>
            <person name="Scott J."/>
            <person name="Pierce K.A."/>
            <person name="Xavier R.J."/>
            <person name="Alm E.J."/>
        </authorList>
    </citation>
    <scope>NUCLEOTIDE SEQUENCE [LARGE SCALE GENOMIC DNA]</scope>
    <source>
        <strain evidence="1 2">BIOML-A2</strain>
    </source>
</reference>
<evidence type="ECO:0008006" key="3">
    <source>
        <dbReference type="Google" id="ProtNLM"/>
    </source>
</evidence>
<dbReference type="Proteomes" id="UP000434475">
    <property type="component" value="Unassembled WGS sequence"/>
</dbReference>
<dbReference type="AlphaFoldDB" id="A0A6I2QWW4"/>
<dbReference type="EMBL" id="WKPR01000004">
    <property type="protein sequence ID" value="MSB18838.1"/>
    <property type="molecule type" value="Genomic_DNA"/>
</dbReference>
<sequence length="173" mass="18634">MKTIKIPLSVAGIDNAIREINRYQSWLKAKTSVLLDRLAQEGLSVASANFAKAAYDGTNDVSVSVEQRRAGVRAVVAVGASVLFIEFGTGVTYPDNHPEAAEQGMRRGEYGAGHGKQPSWGYYGEPGTNGVVHTKKDGKEVVITQGNPANMSMYETVKHLEGILPGLAKEVFR</sequence>
<dbReference type="RefSeq" id="WP_172697284.1">
    <property type="nucleotide sequence ID" value="NZ_JADPCY010000006.1"/>
</dbReference>
<organism evidence="1 2">
    <name type="scientific">Flavonifractor plautii</name>
    <name type="common">Fusobacterium plautii</name>
    <dbReference type="NCBI Taxonomy" id="292800"/>
    <lineage>
        <taxon>Bacteria</taxon>
        <taxon>Bacillati</taxon>
        <taxon>Bacillota</taxon>
        <taxon>Clostridia</taxon>
        <taxon>Eubacteriales</taxon>
        <taxon>Oscillospiraceae</taxon>
        <taxon>Flavonifractor</taxon>
    </lineage>
</organism>
<protein>
    <recommendedName>
        <fullName evidence="3">HK97 gp10 family phage protein</fullName>
    </recommendedName>
</protein>
<proteinExistence type="predicted"/>
<evidence type="ECO:0000313" key="2">
    <source>
        <dbReference type="Proteomes" id="UP000434475"/>
    </source>
</evidence>
<accession>A0A6I2QWW4</accession>
<name>A0A6I2QWW4_FLAPL</name>
<comment type="caution">
    <text evidence="1">The sequence shown here is derived from an EMBL/GenBank/DDBJ whole genome shotgun (WGS) entry which is preliminary data.</text>
</comment>
<evidence type="ECO:0000313" key="1">
    <source>
        <dbReference type="EMBL" id="MSB18838.1"/>
    </source>
</evidence>